<feature type="transmembrane region" description="Helical" evidence="6">
    <location>
        <begin position="248"/>
        <end position="275"/>
    </location>
</feature>
<dbReference type="InterPro" id="IPR002797">
    <property type="entry name" value="Polysacc_synth"/>
</dbReference>
<keyword evidence="3 6" id="KW-0812">Transmembrane</keyword>
<evidence type="ECO:0000313" key="7">
    <source>
        <dbReference type="EMBL" id="TNJ47049.1"/>
    </source>
</evidence>
<dbReference type="Pfam" id="PF01943">
    <property type="entry name" value="Polysacc_synt"/>
    <property type="match status" value="1"/>
</dbReference>
<feature type="transmembrane region" description="Helical" evidence="6">
    <location>
        <begin position="206"/>
        <end position="228"/>
    </location>
</feature>
<feature type="transmembrane region" description="Helical" evidence="6">
    <location>
        <begin position="44"/>
        <end position="66"/>
    </location>
</feature>
<dbReference type="GO" id="GO:0005886">
    <property type="term" value="C:plasma membrane"/>
    <property type="evidence" value="ECO:0007669"/>
    <property type="project" value="UniProtKB-SubCell"/>
</dbReference>
<evidence type="ECO:0008006" key="9">
    <source>
        <dbReference type="Google" id="ProtNLM"/>
    </source>
</evidence>
<keyword evidence="8" id="KW-1185">Reference proteome</keyword>
<feature type="transmembrane region" description="Helical" evidence="6">
    <location>
        <begin position="385"/>
        <end position="401"/>
    </location>
</feature>
<gene>
    <name evidence="7" type="ORF">FGF67_00550</name>
</gene>
<evidence type="ECO:0000256" key="2">
    <source>
        <dbReference type="ARBA" id="ARBA00022475"/>
    </source>
</evidence>
<evidence type="ECO:0000256" key="6">
    <source>
        <dbReference type="SAM" id="Phobius"/>
    </source>
</evidence>
<comment type="subcellular location">
    <subcellularLocation>
        <location evidence="1">Cell membrane</location>
        <topology evidence="1">Multi-pass membrane protein</topology>
    </subcellularLocation>
</comment>
<dbReference type="OrthoDB" id="8046861at2"/>
<keyword evidence="2" id="KW-1003">Cell membrane</keyword>
<reference evidence="7 8" key="1">
    <citation type="submission" date="2019-05" db="EMBL/GenBank/DDBJ databases">
        <title>Tamlana fucoidanivorans sp. nov., isolated from the surface of algae collected from Fujian province in China.</title>
        <authorList>
            <person name="Li J."/>
        </authorList>
    </citation>
    <scope>NUCLEOTIDE SEQUENCE [LARGE SCALE GENOMIC DNA]</scope>
    <source>
        <strain evidence="7 8">CW2-9</strain>
    </source>
</reference>
<sequence length="411" mass="47620">MIFKKYFSFYKLLNVVLRISGTGSKFLVFAILSKVFSDFDFGNYSLIISLITLTIFILGLDFYNFSVRDILKTVSVDEIRNKISSSILFYFAVYLIFVVSGLVIFENLSYTSPYVELIILLCITEHFSQEIYRLLVGFGKVLMANILLFIRTAGWSSLVVCMALWGYSFSVEYILNIWLIANFVTIIYVFAYLLNKNYKTLHMISLDYNWIFEGIKVSFVFFIATFFLKLIEYSNRFIVNYYLGEELTGIFTFFSSIAILITLYINTIVISFELPELIKSVNKPIINDLFFKFKKSLRLQIIVSVVIILAIIKPILMWQNKAGFQYYLPILFFLLFGSALMNYSLIYHFKLYIRHKDKSIAKILINAGVVSLLVCFLLTKYFGLYGASIAFAISGLYLHFLRCSKTKKISL</sequence>
<dbReference type="Proteomes" id="UP000308713">
    <property type="component" value="Unassembled WGS sequence"/>
</dbReference>
<evidence type="ECO:0000256" key="1">
    <source>
        <dbReference type="ARBA" id="ARBA00004651"/>
    </source>
</evidence>
<dbReference type="RefSeq" id="WP_139694511.1">
    <property type="nucleotide sequence ID" value="NZ_CP074074.1"/>
</dbReference>
<feature type="transmembrane region" description="Helical" evidence="6">
    <location>
        <begin position="324"/>
        <end position="347"/>
    </location>
</feature>
<evidence type="ECO:0000256" key="3">
    <source>
        <dbReference type="ARBA" id="ARBA00022692"/>
    </source>
</evidence>
<feature type="transmembrane region" description="Helical" evidence="6">
    <location>
        <begin position="87"/>
        <end position="105"/>
    </location>
</feature>
<feature type="transmembrane region" description="Helical" evidence="6">
    <location>
        <begin position="148"/>
        <end position="167"/>
    </location>
</feature>
<keyword evidence="5 6" id="KW-0472">Membrane</keyword>
<evidence type="ECO:0000313" key="8">
    <source>
        <dbReference type="Proteomes" id="UP000308713"/>
    </source>
</evidence>
<dbReference type="InterPro" id="IPR050833">
    <property type="entry name" value="Poly_Biosynth_Transport"/>
</dbReference>
<evidence type="ECO:0000256" key="5">
    <source>
        <dbReference type="ARBA" id="ARBA00023136"/>
    </source>
</evidence>
<proteinExistence type="predicted"/>
<dbReference type="PANTHER" id="PTHR30250:SF11">
    <property type="entry name" value="O-ANTIGEN TRANSPORTER-RELATED"/>
    <property type="match status" value="1"/>
</dbReference>
<organism evidence="7 8">
    <name type="scientific">Allotamlana fucoidanivorans</name>
    <dbReference type="NCBI Taxonomy" id="2583814"/>
    <lineage>
        <taxon>Bacteria</taxon>
        <taxon>Pseudomonadati</taxon>
        <taxon>Bacteroidota</taxon>
        <taxon>Flavobacteriia</taxon>
        <taxon>Flavobacteriales</taxon>
        <taxon>Flavobacteriaceae</taxon>
        <taxon>Allotamlana</taxon>
    </lineage>
</organism>
<feature type="transmembrane region" description="Helical" evidence="6">
    <location>
        <begin position="296"/>
        <end position="318"/>
    </location>
</feature>
<dbReference type="AlphaFoldDB" id="A0A5C4STF7"/>
<accession>A0A5C4STF7</accession>
<comment type="caution">
    <text evidence="7">The sequence shown here is derived from an EMBL/GenBank/DDBJ whole genome shotgun (WGS) entry which is preliminary data.</text>
</comment>
<dbReference type="PANTHER" id="PTHR30250">
    <property type="entry name" value="PST FAMILY PREDICTED COLANIC ACID TRANSPORTER"/>
    <property type="match status" value="1"/>
</dbReference>
<dbReference type="EMBL" id="VDCS01000001">
    <property type="protein sequence ID" value="TNJ47049.1"/>
    <property type="molecule type" value="Genomic_DNA"/>
</dbReference>
<feature type="transmembrane region" description="Helical" evidence="6">
    <location>
        <begin position="359"/>
        <end position="379"/>
    </location>
</feature>
<evidence type="ECO:0000256" key="4">
    <source>
        <dbReference type="ARBA" id="ARBA00022989"/>
    </source>
</evidence>
<keyword evidence="4 6" id="KW-1133">Transmembrane helix</keyword>
<feature type="transmembrane region" description="Helical" evidence="6">
    <location>
        <begin position="173"/>
        <end position="194"/>
    </location>
</feature>
<name>A0A5C4STF7_9FLAO</name>
<protein>
    <recommendedName>
        <fullName evidence="9">Polysaccharide biosynthesis protein C-terminal domain-containing protein</fullName>
    </recommendedName>
</protein>
<feature type="transmembrane region" description="Helical" evidence="6">
    <location>
        <begin position="12"/>
        <end position="32"/>
    </location>
</feature>